<evidence type="ECO:0000256" key="1">
    <source>
        <dbReference type="ARBA" id="ARBA00022448"/>
    </source>
</evidence>
<sequence>MEPILQIKDLTKKYKNFTLDHVSMEIPQGMIYGLVGENGAGKTTTISAILNMVEKNEGTITVFGRDYEQAEREIKQDIGVVIDGLGPYSGYYVKDIHPIMKKIYENWDRDLFFGYLDSFKLPLDKKIKDLSKGMSVKLNFAIALSHHPRLLILDEATSGLDPVMRDEILSLLQEFVLDGTNSVLLSTHITSDLDKIADYVMLLHEGKVMFVKTKEELDVDFGILHCGKDMFNALSDEDIVYYIKEEFEYRVLIQNKRELRASIRDLAIDRASIEDIMLFYIRGKKR</sequence>
<dbReference type="AlphaFoldDB" id="A0AB73SXM5"/>
<gene>
    <name evidence="5" type="ORF">C7383_12212</name>
</gene>
<reference evidence="5 6" key="1">
    <citation type="submission" date="2018-05" db="EMBL/GenBank/DDBJ databases">
        <authorList>
            <person name="Goeker M."/>
            <person name="Huntemann M."/>
            <person name="Clum A."/>
            <person name="Pillay M."/>
            <person name="Palaniappan K."/>
            <person name="Varghese N."/>
            <person name="Mikhailova N."/>
            <person name="Stamatis D."/>
            <person name="Reddy T."/>
            <person name="Daum C."/>
            <person name="Shapiro N."/>
            <person name="Ivanova N."/>
            <person name="Kyrpides N."/>
            <person name="Woyke T."/>
        </authorList>
    </citation>
    <scope>NUCLEOTIDE SEQUENCE [LARGE SCALE GENOMIC DNA]</scope>
    <source>
        <strain evidence="5 6">DSM 26524</strain>
    </source>
</reference>
<evidence type="ECO:0000256" key="2">
    <source>
        <dbReference type="ARBA" id="ARBA00022741"/>
    </source>
</evidence>
<accession>A0AB73SXM5</accession>
<dbReference type="RefSeq" id="WP_109748727.1">
    <property type="nucleotide sequence ID" value="NZ_JANKBI010000029.1"/>
</dbReference>
<dbReference type="GO" id="GO:0016887">
    <property type="term" value="F:ATP hydrolysis activity"/>
    <property type="evidence" value="ECO:0007669"/>
    <property type="project" value="InterPro"/>
</dbReference>
<dbReference type="Proteomes" id="UP000245412">
    <property type="component" value="Unassembled WGS sequence"/>
</dbReference>
<keyword evidence="2" id="KW-0547">Nucleotide-binding</keyword>
<comment type="caution">
    <text evidence="5">The sequence shown here is derived from an EMBL/GenBank/DDBJ whole genome shotgun (WGS) entry which is preliminary data.</text>
</comment>
<name>A0AB73SXM5_9FIRM</name>
<dbReference type="GO" id="GO:0005524">
    <property type="term" value="F:ATP binding"/>
    <property type="evidence" value="ECO:0007669"/>
    <property type="project" value="UniProtKB-KW"/>
</dbReference>
<dbReference type="InterPro" id="IPR051782">
    <property type="entry name" value="ABC_Transporter_VariousFunc"/>
</dbReference>
<dbReference type="InterPro" id="IPR017871">
    <property type="entry name" value="ABC_transporter-like_CS"/>
</dbReference>
<evidence type="ECO:0000259" key="4">
    <source>
        <dbReference type="PROSITE" id="PS50893"/>
    </source>
</evidence>
<protein>
    <submittedName>
        <fullName evidence="5">ABC-2 type transport system ATP-binding protein</fullName>
    </submittedName>
</protein>
<dbReference type="SUPFAM" id="SSF52540">
    <property type="entry name" value="P-loop containing nucleoside triphosphate hydrolases"/>
    <property type="match status" value="1"/>
</dbReference>
<dbReference type="CDD" id="cd03230">
    <property type="entry name" value="ABC_DR_subfamily_A"/>
    <property type="match status" value="1"/>
</dbReference>
<evidence type="ECO:0000313" key="5">
    <source>
        <dbReference type="EMBL" id="PWJ72098.1"/>
    </source>
</evidence>
<dbReference type="Pfam" id="PF00005">
    <property type="entry name" value="ABC_tran"/>
    <property type="match status" value="1"/>
</dbReference>
<dbReference type="SMART" id="SM00382">
    <property type="entry name" value="AAA"/>
    <property type="match status" value="1"/>
</dbReference>
<feature type="domain" description="ABC transporter" evidence="4">
    <location>
        <begin position="5"/>
        <end position="230"/>
    </location>
</feature>
<dbReference type="Gene3D" id="3.40.50.300">
    <property type="entry name" value="P-loop containing nucleotide triphosphate hydrolases"/>
    <property type="match status" value="1"/>
</dbReference>
<dbReference type="InterPro" id="IPR003593">
    <property type="entry name" value="AAA+_ATPase"/>
</dbReference>
<dbReference type="PROSITE" id="PS00211">
    <property type="entry name" value="ABC_TRANSPORTER_1"/>
    <property type="match status" value="1"/>
</dbReference>
<dbReference type="InterPro" id="IPR003439">
    <property type="entry name" value="ABC_transporter-like_ATP-bd"/>
</dbReference>
<dbReference type="PANTHER" id="PTHR42939">
    <property type="entry name" value="ABC TRANSPORTER ATP-BINDING PROTEIN ALBC-RELATED"/>
    <property type="match status" value="1"/>
</dbReference>
<keyword evidence="6" id="KW-1185">Reference proteome</keyword>
<proteinExistence type="predicted"/>
<dbReference type="InterPro" id="IPR027417">
    <property type="entry name" value="P-loop_NTPase"/>
</dbReference>
<dbReference type="EMBL" id="QGGY01000022">
    <property type="protein sequence ID" value="PWJ72098.1"/>
    <property type="molecule type" value="Genomic_DNA"/>
</dbReference>
<keyword evidence="1" id="KW-0813">Transport</keyword>
<dbReference type="PANTHER" id="PTHR42939:SF3">
    <property type="entry name" value="ABC TRANSPORTER ATP-BINDING COMPONENT"/>
    <property type="match status" value="1"/>
</dbReference>
<keyword evidence="3 5" id="KW-0067">ATP-binding</keyword>
<dbReference type="PROSITE" id="PS50893">
    <property type="entry name" value="ABC_TRANSPORTER_2"/>
    <property type="match status" value="1"/>
</dbReference>
<evidence type="ECO:0000313" key="6">
    <source>
        <dbReference type="Proteomes" id="UP000245412"/>
    </source>
</evidence>
<evidence type="ECO:0000256" key="3">
    <source>
        <dbReference type="ARBA" id="ARBA00022840"/>
    </source>
</evidence>
<organism evidence="5 6">
    <name type="scientific">Murimonas intestini</name>
    <dbReference type="NCBI Taxonomy" id="1337051"/>
    <lineage>
        <taxon>Bacteria</taxon>
        <taxon>Bacillati</taxon>
        <taxon>Bacillota</taxon>
        <taxon>Clostridia</taxon>
        <taxon>Lachnospirales</taxon>
        <taxon>Lachnospiraceae</taxon>
        <taxon>Murimonas</taxon>
    </lineage>
</organism>